<dbReference type="eggNOG" id="KOG3648">
    <property type="taxonomic scope" value="Eukaryota"/>
</dbReference>
<accession>E1Z839</accession>
<evidence type="ECO:0000256" key="9">
    <source>
        <dbReference type="SAM" id="Phobius"/>
    </source>
</evidence>
<dbReference type="InterPro" id="IPR017873">
    <property type="entry name" value="Cys-rich_GLG1_repeat_euk"/>
</dbReference>
<dbReference type="OrthoDB" id="2015434at2759"/>
<dbReference type="RefSeq" id="XP_005850133.1">
    <property type="nucleotide sequence ID" value="XM_005850071.1"/>
</dbReference>
<evidence type="ECO:0000256" key="5">
    <source>
        <dbReference type="ARBA" id="ARBA00022989"/>
    </source>
</evidence>
<evidence type="ECO:0000256" key="1">
    <source>
        <dbReference type="ARBA" id="ARBA00004479"/>
    </source>
</evidence>
<feature type="region of interest" description="Disordered" evidence="8">
    <location>
        <begin position="26"/>
        <end position="83"/>
    </location>
</feature>
<dbReference type="GeneID" id="17357717"/>
<keyword evidence="2 9" id="KW-0812">Transmembrane</keyword>
<dbReference type="KEGG" id="cvr:CHLNCDRAFT_57100"/>
<feature type="chain" id="PRO_5003155933" description="Golgi apparatus protein 1" evidence="10">
    <location>
        <begin position="24"/>
        <end position="979"/>
    </location>
</feature>
<comment type="subcellular location">
    <subcellularLocation>
        <location evidence="1">Membrane</location>
        <topology evidence="1">Single-pass type I membrane protein</topology>
    </subcellularLocation>
</comment>
<protein>
    <recommendedName>
        <fullName evidence="13">Golgi apparatus protein 1</fullName>
    </recommendedName>
</protein>
<dbReference type="InterPro" id="IPR039728">
    <property type="entry name" value="GLG1"/>
</dbReference>
<evidence type="ECO:0000313" key="12">
    <source>
        <dbReference type="Proteomes" id="UP000008141"/>
    </source>
</evidence>
<feature type="compositionally biased region" description="Acidic residues" evidence="8">
    <location>
        <begin position="69"/>
        <end position="83"/>
    </location>
</feature>
<dbReference type="PANTHER" id="PTHR11884">
    <property type="entry name" value="SELECTIN LIGAND RELATED"/>
    <property type="match status" value="1"/>
</dbReference>
<name>E1Z839_CHLVA</name>
<dbReference type="PANTHER" id="PTHR11884:SF1">
    <property type="entry name" value="GOLGI APPARATUS PROTEIN 1"/>
    <property type="match status" value="1"/>
</dbReference>
<sequence length="979" mass="108424">MRSKRLALLALLTLLLACATVRCQQGPGEEAEDLEEEPKGKGVHQPLGKPATAATGQRGKAAGAVGVAENEEEAEPLEDPDPLVDEAEQKKLDEALSKELKLVEQAQAQRQLNATAAKQLVVHAAIVPEAPQAVLWAGDADVATTGACEDDIERFCAKVEPGEGRLSRCLSAQMEAEAGGDAEADDTVSGECRQELASFKADRATNVNKDVPLALACRRDIRRHCRPKSLRNGPAAIMDCLRKKRKKLSRKCAGAVFEEEEEEAKDFRLNLQLAKACGQDAELLCADVDPEEEGAATECLIEKREYASVFCQEELERWEVQRADDVRLDRHLYHACSAELRSVCADVEPGAREGRGIAGARVLHTWDGLMEECLQDRREGGGFSARCRHAVEARMERQAADFQLNYGLREYCADDIEELCKEQAQQIAMAEGYGADSQVIACLETQRERITSKRCREGVHRQMEHEAEDIRFDHQLAKACHSDVKLFCAQVVPGSARVIHCLQDNRDRLAQACSSQLFDHEVMLAEDIDFKYPLRRSCVVEIDIFCARVPHGHARIVRCLQDNLEDGEMSVECREEVRRDQFASSIDYRLNYRLRKACTADVASLCKSAQQMCLGRQCLGQVLDCLREKQEELRGEECRHEAADFRNDHQTRQACEKDAERLCRGVEPGQGRMHRCLQSHLFDLSPKCRQRELRATILQSRDIRLQPALMAACSQEMAVYCEEVEPAKGRMQRCLAENMSKGGFSNECRLELSGRMGGAQVDYRLDYGLSTSCRVDVEALCKAEAAEQKPGGVLACLAAKFKLLAEPCQDELNRFVRLALWNYRKGGALTRQCDADVQARCPAAAKQQQRGMFRGGMVGKCLAKQVVQGHQLAGGCRTLVLVAAPRNVRAMFDRSMSLEAVAGKVAQIAHAAGLSAAFVDPKARGMHAITVTGWVAVACVCAMVLVVLGMLTFALWRWSCGVRRQHQYAAVGSYKQGDV</sequence>
<proteinExistence type="predicted"/>
<dbReference type="GO" id="GO:0000139">
    <property type="term" value="C:Golgi membrane"/>
    <property type="evidence" value="ECO:0007669"/>
    <property type="project" value="InterPro"/>
</dbReference>
<keyword evidence="3 10" id="KW-0732">Signal</keyword>
<evidence type="ECO:0000313" key="11">
    <source>
        <dbReference type="EMBL" id="EFN58031.1"/>
    </source>
</evidence>
<keyword evidence="4" id="KW-0677">Repeat</keyword>
<keyword evidence="6 9" id="KW-0472">Membrane</keyword>
<dbReference type="Pfam" id="PF00839">
    <property type="entry name" value="Cys_rich_FGFR"/>
    <property type="match status" value="11"/>
</dbReference>
<evidence type="ECO:0000256" key="4">
    <source>
        <dbReference type="ARBA" id="ARBA00022737"/>
    </source>
</evidence>
<dbReference type="AlphaFoldDB" id="E1Z839"/>
<reference evidence="11 12" key="1">
    <citation type="journal article" date="2010" name="Plant Cell">
        <title>The Chlorella variabilis NC64A genome reveals adaptation to photosymbiosis, coevolution with viruses, and cryptic sex.</title>
        <authorList>
            <person name="Blanc G."/>
            <person name="Duncan G."/>
            <person name="Agarkova I."/>
            <person name="Borodovsky M."/>
            <person name="Gurnon J."/>
            <person name="Kuo A."/>
            <person name="Lindquist E."/>
            <person name="Lucas S."/>
            <person name="Pangilinan J."/>
            <person name="Polle J."/>
            <person name="Salamov A."/>
            <person name="Terry A."/>
            <person name="Yamada T."/>
            <person name="Dunigan D.D."/>
            <person name="Grigoriev I.V."/>
            <person name="Claverie J.M."/>
            <person name="Van Etten J.L."/>
        </authorList>
    </citation>
    <scope>NUCLEOTIDE SEQUENCE [LARGE SCALE GENOMIC DNA]</scope>
    <source>
        <strain evidence="11 12">NC64A</strain>
    </source>
</reference>
<dbReference type="InParanoid" id="E1Z839"/>
<dbReference type="Proteomes" id="UP000008141">
    <property type="component" value="Unassembled WGS sequence"/>
</dbReference>
<keyword evidence="5 9" id="KW-1133">Transmembrane helix</keyword>
<evidence type="ECO:0008006" key="13">
    <source>
        <dbReference type="Google" id="ProtNLM"/>
    </source>
</evidence>
<feature type="signal peptide" evidence="10">
    <location>
        <begin position="1"/>
        <end position="23"/>
    </location>
</feature>
<dbReference type="PROSITE" id="PS51257">
    <property type="entry name" value="PROKAR_LIPOPROTEIN"/>
    <property type="match status" value="1"/>
</dbReference>
<evidence type="ECO:0000256" key="7">
    <source>
        <dbReference type="ARBA" id="ARBA00023180"/>
    </source>
</evidence>
<evidence type="ECO:0000256" key="10">
    <source>
        <dbReference type="SAM" id="SignalP"/>
    </source>
</evidence>
<gene>
    <name evidence="11" type="ORF">CHLNCDRAFT_57100</name>
</gene>
<feature type="transmembrane region" description="Helical" evidence="9">
    <location>
        <begin position="931"/>
        <end position="956"/>
    </location>
</feature>
<evidence type="ECO:0000256" key="2">
    <source>
        <dbReference type="ARBA" id="ARBA00022692"/>
    </source>
</evidence>
<keyword evidence="7" id="KW-0325">Glycoprotein</keyword>
<keyword evidence="12" id="KW-1185">Reference proteome</keyword>
<evidence type="ECO:0000256" key="6">
    <source>
        <dbReference type="ARBA" id="ARBA00023136"/>
    </source>
</evidence>
<evidence type="ECO:0000256" key="3">
    <source>
        <dbReference type="ARBA" id="ARBA00022729"/>
    </source>
</evidence>
<dbReference type="InterPro" id="IPR001893">
    <property type="entry name" value="Cys-rich_GLG1_repeat"/>
</dbReference>
<dbReference type="STRING" id="554065.E1Z839"/>
<evidence type="ECO:0000256" key="8">
    <source>
        <dbReference type="SAM" id="MobiDB-lite"/>
    </source>
</evidence>
<dbReference type="PROSITE" id="PS51289">
    <property type="entry name" value="GLG1_C_RICH"/>
    <property type="match status" value="4"/>
</dbReference>
<dbReference type="EMBL" id="GL433838">
    <property type="protein sequence ID" value="EFN58031.1"/>
    <property type="molecule type" value="Genomic_DNA"/>
</dbReference>
<dbReference type="OMA" id="MMECLIE"/>
<organism evidence="12">
    <name type="scientific">Chlorella variabilis</name>
    <name type="common">Green alga</name>
    <dbReference type="NCBI Taxonomy" id="554065"/>
    <lineage>
        <taxon>Eukaryota</taxon>
        <taxon>Viridiplantae</taxon>
        <taxon>Chlorophyta</taxon>
        <taxon>core chlorophytes</taxon>
        <taxon>Trebouxiophyceae</taxon>
        <taxon>Chlorellales</taxon>
        <taxon>Chlorellaceae</taxon>
        <taxon>Chlorella clade</taxon>
        <taxon>Chlorella</taxon>
    </lineage>
</organism>